<reference evidence="2 3" key="1">
    <citation type="submission" date="2017-09" db="EMBL/GenBank/DDBJ databases">
        <title>Large-scale bioinformatics analysis of Bacillus genomes uncovers conserved roles of natural products in bacterial physiology.</title>
        <authorList>
            <consortium name="Agbiome Team Llc"/>
            <person name="Bleich R.M."/>
            <person name="Grubbs K.J."/>
            <person name="Santa Maria K.C."/>
            <person name="Allen S.E."/>
            <person name="Farag S."/>
            <person name="Shank E.A."/>
            <person name="Bowers A."/>
        </authorList>
    </citation>
    <scope>NUCLEOTIDE SEQUENCE [LARGE SCALE GENOMIC DNA]</scope>
    <source>
        <strain evidence="2 3">AFS021349</strain>
    </source>
</reference>
<dbReference type="EMBL" id="NUBY01000135">
    <property type="protein sequence ID" value="PEQ00287.1"/>
    <property type="molecule type" value="Genomic_DNA"/>
</dbReference>
<evidence type="ECO:0008006" key="4">
    <source>
        <dbReference type="Google" id="ProtNLM"/>
    </source>
</evidence>
<keyword evidence="1" id="KW-0472">Membrane</keyword>
<protein>
    <recommendedName>
        <fullName evidence="4">Collagen-like repeat preface domain-containing protein</fullName>
    </recommendedName>
</protein>
<feature type="transmembrane region" description="Helical" evidence="1">
    <location>
        <begin position="108"/>
        <end position="128"/>
    </location>
</feature>
<dbReference type="InterPro" id="IPR016024">
    <property type="entry name" value="ARM-type_fold"/>
</dbReference>
<dbReference type="Proteomes" id="UP000220841">
    <property type="component" value="Unassembled WGS sequence"/>
</dbReference>
<dbReference type="InterPro" id="IPR048009">
    <property type="entry name" value="NGRR_dom"/>
</dbReference>
<name>A0A2A8HA47_9BACI</name>
<evidence type="ECO:0000313" key="3">
    <source>
        <dbReference type="Proteomes" id="UP000220841"/>
    </source>
</evidence>
<evidence type="ECO:0000256" key="1">
    <source>
        <dbReference type="SAM" id="Phobius"/>
    </source>
</evidence>
<dbReference type="SUPFAM" id="SSF48371">
    <property type="entry name" value="ARM repeat"/>
    <property type="match status" value="1"/>
</dbReference>
<dbReference type="NCBIfam" id="NF033172">
    <property type="entry name" value="N_to_GlyXaaXaa"/>
    <property type="match status" value="1"/>
</dbReference>
<proteinExistence type="predicted"/>
<keyword evidence="1" id="KW-1133">Transmembrane helix</keyword>
<accession>A0A2A8HA47</accession>
<keyword evidence="1" id="KW-0812">Transmembrane</keyword>
<dbReference type="AlphaFoldDB" id="A0A2A8HA47"/>
<feature type="non-terminal residue" evidence="2">
    <location>
        <position position="157"/>
    </location>
</feature>
<comment type="caution">
    <text evidence="2">The sequence shown here is derived from an EMBL/GenBank/DDBJ whole genome shotgun (WGS) entry which is preliminary data.</text>
</comment>
<gene>
    <name evidence="2" type="ORF">CN585_23185</name>
</gene>
<organism evidence="2 3">
    <name type="scientific">Bacillus toyonensis</name>
    <dbReference type="NCBI Taxonomy" id="155322"/>
    <lineage>
        <taxon>Bacteria</taxon>
        <taxon>Bacillati</taxon>
        <taxon>Bacillota</taxon>
        <taxon>Bacilli</taxon>
        <taxon>Bacillales</taxon>
        <taxon>Bacillaceae</taxon>
        <taxon>Bacillus</taxon>
        <taxon>Bacillus cereus group</taxon>
    </lineage>
</organism>
<evidence type="ECO:0000313" key="2">
    <source>
        <dbReference type="EMBL" id="PEQ00287.1"/>
    </source>
</evidence>
<sequence>MSLKDSNCNKFLPSVFSNENCCSTQTIPIDQTKLQQLITLLNALISLLPQFLLNPNDPELKQALINLFNQFLDLLNSLIPSPEINFLKQLIQAILNLLQASTFDLGKFLSYLQQLFSALASFFFSLIIDPATLQLLLKLLTQLIGAGIISGPPGPTG</sequence>